<reference evidence="2 3" key="1">
    <citation type="journal article" date="2024" name="bioRxiv">
        <title>Comparative genomics of Cryptococcus and Kwoniella reveals pathogenesis evolution and contrasting karyotype dynamics via intercentromeric recombination or chromosome fusion.</title>
        <authorList>
            <person name="Coelho M.A."/>
            <person name="David-Palma M."/>
            <person name="Shea T."/>
            <person name="Bowers K."/>
            <person name="McGinley-Smith S."/>
            <person name="Mohammad A.W."/>
            <person name="Gnirke A."/>
            <person name="Yurkov A.M."/>
            <person name="Nowrousian M."/>
            <person name="Sun S."/>
            <person name="Cuomo C.A."/>
            <person name="Heitman J."/>
        </authorList>
    </citation>
    <scope>NUCLEOTIDE SEQUENCE [LARGE SCALE GENOMIC DNA]</scope>
    <source>
        <strain evidence="2 3">CBS 13917</strain>
    </source>
</reference>
<name>A0AAW0YWX1_9TREE</name>
<protein>
    <submittedName>
        <fullName evidence="2">Uncharacterized protein</fullName>
    </submittedName>
</protein>
<sequence>MLSPFRALVTRPPRPSLGHSSSVFTGRSTIRSRSRSLTDIATDPKLAAPSEDLTPEAKEAEPDAGEAAKEMEDKGQDVLPTIT</sequence>
<evidence type="ECO:0000313" key="2">
    <source>
        <dbReference type="EMBL" id="KAK8849585.1"/>
    </source>
</evidence>
<evidence type="ECO:0000313" key="3">
    <source>
        <dbReference type="Proteomes" id="UP001388673"/>
    </source>
</evidence>
<feature type="region of interest" description="Disordered" evidence="1">
    <location>
        <begin position="1"/>
        <end position="83"/>
    </location>
</feature>
<dbReference type="RefSeq" id="XP_066801473.1">
    <property type="nucleotide sequence ID" value="XM_066948014.1"/>
</dbReference>
<organism evidence="2 3">
    <name type="scientific">Kwoniella newhampshirensis</name>
    <dbReference type="NCBI Taxonomy" id="1651941"/>
    <lineage>
        <taxon>Eukaryota</taxon>
        <taxon>Fungi</taxon>
        <taxon>Dikarya</taxon>
        <taxon>Basidiomycota</taxon>
        <taxon>Agaricomycotina</taxon>
        <taxon>Tremellomycetes</taxon>
        <taxon>Tremellales</taxon>
        <taxon>Cryptococcaceae</taxon>
        <taxon>Kwoniella</taxon>
    </lineage>
</organism>
<dbReference type="KEGG" id="kne:92182178"/>
<evidence type="ECO:0000256" key="1">
    <source>
        <dbReference type="SAM" id="MobiDB-lite"/>
    </source>
</evidence>
<dbReference type="AlphaFoldDB" id="A0AAW0YWX1"/>
<accession>A0AAW0YWX1</accession>
<comment type="caution">
    <text evidence="2">The sequence shown here is derived from an EMBL/GenBank/DDBJ whole genome shotgun (WGS) entry which is preliminary data.</text>
</comment>
<proteinExistence type="predicted"/>
<feature type="compositionally biased region" description="Basic and acidic residues" evidence="1">
    <location>
        <begin position="55"/>
        <end position="76"/>
    </location>
</feature>
<gene>
    <name evidence="2" type="ORF">IAR55_004920</name>
</gene>
<dbReference type="GeneID" id="92182178"/>
<keyword evidence="3" id="KW-1185">Reference proteome</keyword>
<dbReference type="Proteomes" id="UP001388673">
    <property type="component" value="Unassembled WGS sequence"/>
</dbReference>
<dbReference type="EMBL" id="JBCAWK010000009">
    <property type="protein sequence ID" value="KAK8849585.1"/>
    <property type="molecule type" value="Genomic_DNA"/>
</dbReference>